<accession>A0A5C0WLD5</accession>
<gene>
    <name evidence="2" type="ORF">FX981_03248</name>
</gene>
<reference evidence="2 3" key="1">
    <citation type="journal article" date="2018" name="Plant Biotechnol. Rep.">
        <title>Diversity and antifungal activity of endophytic bacteria associated with Panax ginseng seedlings.</title>
        <authorList>
            <person name="Park J.M."/>
            <person name="Hong C.E."/>
            <person name="Jo S.H."/>
        </authorList>
    </citation>
    <scope>NUCLEOTIDE SEQUENCE [LARGE SCALE GENOMIC DNA]</scope>
    <source>
        <strain evidence="2 3">PgKB20</strain>
    </source>
</reference>
<name>A0A5C0WLD5_BACIA</name>
<dbReference type="EMBL" id="CP043404">
    <property type="protein sequence ID" value="QEK64978.1"/>
    <property type="molecule type" value="Genomic_DNA"/>
</dbReference>
<dbReference type="InterPro" id="IPR008308">
    <property type="entry name" value="YpbB-like"/>
</dbReference>
<evidence type="ECO:0000259" key="1">
    <source>
        <dbReference type="Pfam" id="PF14493"/>
    </source>
</evidence>
<protein>
    <recommendedName>
        <fullName evidence="1">Helicase Helix-turn-helix domain-containing protein</fullName>
    </recommendedName>
</protein>
<dbReference type="PIRSF" id="PIRSF021350">
    <property type="entry name" value="UCP021350"/>
    <property type="match status" value="1"/>
</dbReference>
<dbReference type="Proteomes" id="UP000325032">
    <property type="component" value="Chromosome"/>
</dbReference>
<organism evidence="2 3">
    <name type="scientific">Bacillus safensis</name>
    <dbReference type="NCBI Taxonomy" id="561879"/>
    <lineage>
        <taxon>Bacteria</taxon>
        <taxon>Bacillati</taxon>
        <taxon>Bacillota</taxon>
        <taxon>Bacilli</taxon>
        <taxon>Bacillales</taxon>
        <taxon>Bacillaceae</taxon>
        <taxon>Bacillus</taxon>
    </lineage>
</organism>
<keyword evidence="3" id="KW-1185">Reference proteome</keyword>
<dbReference type="Gene3D" id="1.10.10.1390">
    <property type="entry name" value="ATP-dependent DNA helicase RecQ"/>
    <property type="match status" value="1"/>
</dbReference>
<feature type="domain" description="Helicase Helix-turn-helix" evidence="1">
    <location>
        <begin position="258"/>
        <end position="346"/>
    </location>
</feature>
<sequence>MLWRMTLHYLDVMLMDSVYKLNGERSISAVYHLFKGKKSSQTIQDASLFQLSKYFGCYPGFTRDQLNRSTIKLDEKHYIKKTGETFIVTDAGQQMLNQHFSEKPMPAYFHGAKYHDKAKVLWMRLSLLVQVLSHHLAGSHQYVPIQRDVSVQSWTKSFLKQHHEKNMLSEELHHELEKLLSRISDQEALIFVYSLTSNERIGRTYQQMAEWLKEDVWYVYLLFWNVLHYFIHAAQKGEAQLMQKLVGDLEFKRVLTTSTHKTLELVQKGFDIDQIAHIRSLKKATIEDHIVELSIHEPSFSIEPYVSEEQQQAIHAVARELQTNKMKLIKEKLEHPFTYFQIRLALTRMVKANG</sequence>
<evidence type="ECO:0000313" key="2">
    <source>
        <dbReference type="EMBL" id="QEK64978.1"/>
    </source>
</evidence>
<dbReference type="InterPro" id="IPR029491">
    <property type="entry name" value="Helicase_HTH"/>
</dbReference>
<dbReference type="AlphaFoldDB" id="A0A5C0WLD5"/>
<proteinExistence type="predicted"/>
<evidence type="ECO:0000313" key="3">
    <source>
        <dbReference type="Proteomes" id="UP000325032"/>
    </source>
</evidence>
<dbReference type="Pfam" id="PF14493">
    <property type="entry name" value="HTH_40"/>
    <property type="match status" value="1"/>
</dbReference>